<dbReference type="EMBL" id="BAABLV010000031">
    <property type="protein sequence ID" value="GAA4901335.1"/>
    <property type="molecule type" value="Genomic_DNA"/>
</dbReference>
<evidence type="ECO:0000313" key="11">
    <source>
        <dbReference type="Proteomes" id="UP001501521"/>
    </source>
</evidence>
<keyword evidence="2" id="KW-0813">Transport</keyword>
<evidence type="ECO:0000259" key="9">
    <source>
        <dbReference type="PROSITE" id="PS50850"/>
    </source>
</evidence>
<evidence type="ECO:0000256" key="2">
    <source>
        <dbReference type="ARBA" id="ARBA00022448"/>
    </source>
</evidence>
<dbReference type="Gene3D" id="1.20.1250.20">
    <property type="entry name" value="MFS general substrate transporter like domains"/>
    <property type="match status" value="2"/>
</dbReference>
<feature type="transmembrane region" description="Helical" evidence="8">
    <location>
        <begin position="338"/>
        <end position="361"/>
    </location>
</feature>
<feature type="transmembrane region" description="Helical" evidence="8">
    <location>
        <begin position="215"/>
        <end position="232"/>
    </location>
</feature>
<dbReference type="InterPro" id="IPR036259">
    <property type="entry name" value="MFS_trans_sf"/>
</dbReference>
<feature type="transmembrane region" description="Helical" evidence="8">
    <location>
        <begin position="40"/>
        <end position="61"/>
    </location>
</feature>
<gene>
    <name evidence="10" type="ORF">GCM10025789_20020</name>
</gene>
<feature type="transmembrane region" description="Helical" evidence="8">
    <location>
        <begin position="252"/>
        <end position="273"/>
    </location>
</feature>
<keyword evidence="4" id="KW-0997">Cell inner membrane</keyword>
<feature type="transmembrane region" description="Helical" evidence="8">
    <location>
        <begin position="12"/>
        <end position="34"/>
    </location>
</feature>
<sequence>MTQMPAPTTRYAAVQASYWSAFCMIILFASAYLLDAGLSNGQVGAVIACGGGLSAVLQPVVAGAADRSRRVPLRVWAGWVGMLILVVAAILVVPGLHWLLTAVFFGLMILSIQLLQPLVNALGMGAAARGIPLNFGIARAAGSATFALVSVVAGWVVASAGTVMVPLLVIAFQALFLVATLTFVSRGPATVVATGAEHDLEPPSEPMTPARWRRFFALLAGITLSMTSHAMINNYMLQIMRHHGGDTGEMGTAIMIAAITELPVMVLWSRVVARWTPGRLLQVAGVFFTVKTGATWLAAGVVGVYAAQVLQTLAFAVMVMASVYYVERILPARDRTRGQAFMTMTSSGGSVLGSLTAGVLLDATSVPAMLLVGTLIAAVGAVLTVVAVESRI</sequence>
<evidence type="ECO:0000256" key="7">
    <source>
        <dbReference type="ARBA" id="ARBA00023136"/>
    </source>
</evidence>
<evidence type="ECO:0000256" key="8">
    <source>
        <dbReference type="SAM" id="Phobius"/>
    </source>
</evidence>
<comment type="subcellular location">
    <subcellularLocation>
        <location evidence="1">Cell inner membrane</location>
        <topology evidence="1">Multi-pass membrane protein</topology>
    </subcellularLocation>
</comment>
<comment type="caution">
    <text evidence="10">The sequence shown here is derived from an EMBL/GenBank/DDBJ whole genome shotgun (WGS) entry which is preliminary data.</text>
</comment>
<keyword evidence="7 8" id="KW-0472">Membrane</keyword>
<dbReference type="InterPro" id="IPR020846">
    <property type="entry name" value="MFS_dom"/>
</dbReference>
<name>A0ABP9FPM9_9ACTN</name>
<feature type="transmembrane region" description="Helical" evidence="8">
    <location>
        <begin position="163"/>
        <end position="184"/>
    </location>
</feature>
<protein>
    <recommendedName>
        <fullName evidence="9">Major facilitator superfamily (MFS) profile domain-containing protein</fullName>
    </recommendedName>
</protein>
<dbReference type="InterPro" id="IPR024989">
    <property type="entry name" value="MFS_assoc_dom"/>
</dbReference>
<accession>A0ABP9FPM9</accession>
<keyword evidence="3" id="KW-1003">Cell membrane</keyword>
<evidence type="ECO:0000256" key="6">
    <source>
        <dbReference type="ARBA" id="ARBA00022989"/>
    </source>
</evidence>
<evidence type="ECO:0000256" key="5">
    <source>
        <dbReference type="ARBA" id="ARBA00022692"/>
    </source>
</evidence>
<dbReference type="Pfam" id="PF12832">
    <property type="entry name" value="MFS_1_like"/>
    <property type="match status" value="1"/>
</dbReference>
<feature type="transmembrane region" description="Helical" evidence="8">
    <location>
        <begin position="136"/>
        <end position="157"/>
    </location>
</feature>
<dbReference type="PROSITE" id="PS50850">
    <property type="entry name" value="MFS"/>
    <property type="match status" value="1"/>
</dbReference>
<keyword evidence="11" id="KW-1185">Reference proteome</keyword>
<feature type="transmembrane region" description="Helical" evidence="8">
    <location>
        <begin position="305"/>
        <end position="326"/>
    </location>
</feature>
<evidence type="ECO:0000256" key="4">
    <source>
        <dbReference type="ARBA" id="ARBA00022519"/>
    </source>
</evidence>
<evidence type="ECO:0000256" key="1">
    <source>
        <dbReference type="ARBA" id="ARBA00004429"/>
    </source>
</evidence>
<evidence type="ECO:0000256" key="3">
    <source>
        <dbReference type="ARBA" id="ARBA00022475"/>
    </source>
</evidence>
<feature type="transmembrane region" description="Helical" evidence="8">
    <location>
        <begin position="73"/>
        <end position="92"/>
    </location>
</feature>
<feature type="transmembrane region" description="Helical" evidence="8">
    <location>
        <begin position="98"/>
        <end position="115"/>
    </location>
</feature>
<keyword evidence="6 8" id="KW-1133">Transmembrane helix</keyword>
<proteinExistence type="predicted"/>
<feature type="transmembrane region" description="Helical" evidence="8">
    <location>
        <begin position="367"/>
        <end position="388"/>
    </location>
</feature>
<dbReference type="SUPFAM" id="SSF103473">
    <property type="entry name" value="MFS general substrate transporter"/>
    <property type="match status" value="1"/>
</dbReference>
<dbReference type="PANTHER" id="PTHR23522:SF10">
    <property type="entry name" value="3-PHENYLPROPIONIC ACID TRANSPORTER-RELATED"/>
    <property type="match status" value="1"/>
</dbReference>
<feature type="transmembrane region" description="Helical" evidence="8">
    <location>
        <begin position="280"/>
        <end position="299"/>
    </location>
</feature>
<dbReference type="Proteomes" id="UP001501521">
    <property type="component" value="Unassembled WGS sequence"/>
</dbReference>
<dbReference type="PANTHER" id="PTHR23522">
    <property type="entry name" value="BLL5896 PROTEIN"/>
    <property type="match status" value="1"/>
</dbReference>
<keyword evidence="5 8" id="KW-0812">Transmembrane</keyword>
<organism evidence="10 11">
    <name type="scientific">Tessaracoccus lubricantis</name>
    <dbReference type="NCBI Taxonomy" id="545543"/>
    <lineage>
        <taxon>Bacteria</taxon>
        <taxon>Bacillati</taxon>
        <taxon>Actinomycetota</taxon>
        <taxon>Actinomycetes</taxon>
        <taxon>Propionibacteriales</taxon>
        <taxon>Propionibacteriaceae</taxon>
        <taxon>Tessaracoccus</taxon>
    </lineage>
</organism>
<evidence type="ECO:0000313" key="10">
    <source>
        <dbReference type="EMBL" id="GAA4901335.1"/>
    </source>
</evidence>
<feature type="domain" description="Major facilitator superfamily (MFS) profile" evidence="9">
    <location>
        <begin position="214"/>
        <end position="392"/>
    </location>
</feature>
<reference evidence="11" key="1">
    <citation type="journal article" date="2019" name="Int. J. Syst. Evol. Microbiol.">
        <title>The Global Catalogue of Microorganisms (GCM) 10K type strain sequencing project: providing services to taxonomists for standard genome sequencing and annotation.</title>
        <authorList>
            <consortium name="The Broad Institute Genomics Platform"/>
            <consortium name="The Broad Institute Genome Sequencing Center for Infectious Disease"/>
            <person name="Wu L."/>
            <person name="Ma J."/>
        </authorList>
    </citation>
    <scope>NUCLEOTIDE SEQUENCE [LARGE SCALE GENOMIC DNA]</scope>
    <source>
        <strain evidence="11">JCM 19125</strain>
    </source>
</reference>